<evidence type="ECO:0000313" key="3">
    <source>
        <dbReference type="Proteomes" id="UP000306196"/>
    </source>
</evidence>
<keyword evidence="3" id="KW-1185">Reference proteome</keyword>
<comment type="caution">
    <text evidence="2">The sequence shown here is derived from an EMBL/GenBank/DDBJ whole genome shotgun (WGS) entry which is preliminary data.</text>
</comment>
<proteinExistence type="predicted"/>
<evidence type="ECO:0000313" key="2">
    <source>
        <dbReference type="EMBL" id="TLD70528.1"/>
    </source>
</evidence>
<sequence>MVFIIIVSFSSIVFWHVEETSNKPFATRYPFPTLLFGVGLLFDLLSCACYIFTRVTGRFSSGVPGVGFAFYCWAWLACPASFILHTPQSLPLLWLHKLLDLVALFLLSACIHSPGWFLFRDSKQKNTG</sequence>
<accession>A0A5R8KDZ2</accession>
<protein>
    <submittedName>
        <fullName evidence="2">Uncharacterized protein</fullName>
    </submittedName>
</protein>
<keyword evidence="1" id="KW-0472">Membrane</keyword>
<feature type="transmembrane region" description="Helical" evidence="1">
    <location>
        <begin position="98"/>
        <end position="119"/>
    </location>
</feature>
<name>A0A5R8KDZ2_9BACT</name>
<organism evidence="2 3">
    <name type="scientific">Phragmitibacter flavus</name>
    <dbReference type="NCBI Taxonomy" id="2576071"/>
    <lineage>
        <taxon>Bacteria</taxon>
        <taxon>Pseudomonadati</taxon>
        <taxon>Verrucomicrobiota</taxon>
        <taxon>Verrucomicrobiia</taxon>
        <taxon>Verrucomicrobiales</taxon>
        <taxon>Verrucomicrobiaceae</taxon>
        <taxon>Phragmitibacter</taxon>
    </lineage>
</organism>
<dbReference type="AlphaFoldDB" id="A0A5R8KDZ2"/>
<reference evidence="2 3" key="1">
    <citation type="submission" date="2019-05" db="EMBL/GenBank/DDBJ databases">
        <title>Verrucobacter flavum gen. nov., sp. nov. a new member of the family Verrucomicrobiaceae.</title>
        <authorList>
            <person name="Szuroczki S."/>
            <person name="Abbaszade G."/>
            <person name="Szabo A."/>
            <person name="Felfoldi T."/>
            <person name="Schumann P."/>
            <person name="Boka K."/>
            <person name="Keki Z."/>
            <person name="Toumi M."/>
            <person name="Toth E."/>
        </authorList>
    </citation>
    <scope>NUCLEOTIDE SEQUENCE [LARGE SCALE GENOMIC DNA]</scope>
    <source>
        <strain evidence="2 3">MG-N-17</strain>
    </source>
</reference>
<dbReference type="EMBL" id="VAUV01000008">
    <property type="protein sequence ID" value="TLD70528.1"/>
    <property type="molecule type" value="Genomic_DNA"/>
</dbReference>
<evidence type="ECO:0000256" key="1">
    <source>
        <dbReference type="SAM" id="Phobius"/>
    </source>
</evidence>
<feature type="transmembrane region" description="Helical" evidence="1">
    <location>
        <begin position="65"/>
        <end position="86"/>
    </location>
</feature>
<keyword evidence="1" id="KW-0812">Transmembrane</keyword>
<keyword evidence="1" id="KW-1133">Transmembrane helix</keyword>
<dbReference type="Proteomes" id="UP000306196">
    <property type="component" value="Unassembled WGS sequence"/>
</dbReference>
<feature type="transmembrane region" description="Helical" evidence="1">
    <location>
        <begin position="29"/>
        <end position="53"/>
    </location>
</feature>
<gene>
    <name evidence="2" type="ORF">FEM03_12445</name>
</gene>